<evidence type="ECO:0000313" key="2">
    <source>
        <dbReference type="EMBL" id="VDL89441.1"/>
    </source>
</evidence>
<evidence type="ECO:0000256" key="1">
    <source>
        <dbReference type="SAM" id="MobiDB-lite"/>
    </source>
</evidence>
<feature type="region of interest" description="Disordered" evidence="1">
    <location>
        <begin position="1"/>
        <end position="20"/>
    </location>
</feature>
<reference evidence="2 3" key="2">
    <citation type="submission" date="2018-11" db="EMBL/GenBank/DDBJ databases">
        <authorList>
            <consortium name="Pathogen Informatics"/>
        </authorList>
    </citation>
    <scope>NUCLEOTIDE SEQUENCE [LARGE SCALE GENOMIC DNA]</scope>
    <source>
        <strain evidence="2 3">NST_G2</strain>
    </source>
</reference>
<evidence type="ECO:0000313" key="4">
    <source>
        <dbReference type="WBParaSite" id="SSLN_0000315601-mRNA-1"/>
    </source>
</evidence>
<proteinExistence type="predicted"/>
<keyword evidence="3" id="KW-1185">Reference proteome</keyword>
<organism evidence="4">
    <name type="scientific">Schistocephalus solidus</name>
    <name type="common">Tapeworm</name>
    <dbReference type="NCBI Taxonomy" id="70667"/>
    <lineage>
        <taxon>Eukaryota</taxon>
        <taxon>Metazoa</taxon>
        <taxon>Spiralia</taxon>
        <taxon>Lophotrochozoa</taxon>
        <taxon>Platyhelminthes</taxon>
        <taxon>Cestoda</taxon>
        <taxon>Eucestoda</taxon>
        <taxon>Diphyllobothriidea</taxon>
        <taxon>Diphyllobothriidae</taxon>
        <taxon>Schistocephalus</taxon>
    </lineage>
</organism>
<dbReference type="Proteomes" id="UP000275846">
    <property type="component" value="Unassembled WGS sequence"/>
</dbReference>
<protein>
    <submittedName>
        <fullName evidence="2 4">Uncharacterized protein</fullName>
    </submittedName>
</protein>
<dbReference type="WBParaSite" id="SSLN_0000315601-mRNA-1">
    <property type="protein sequence ID" value="SSLN_0000315601-mRNA-1"/>
    <property type="gene ID" value="SSLN_0000315601"/>
</dbReference>
<dbReference type="AlphaFoldDB" id="A0A183SFQ8"/>
<name>A0A183SFQ8_SCHSO</name>
<sequence>MVGSDAPAPDPASDPRDYVLTPGTGGECTCGRLWLVPISHLWLLEAGFLPVATPRTRIFVCIGKVDIAAHSETRFSEQGQLEESRDAGVAFVIQNDILERLPCLPQGINDRLMSLRLPLQGDKFATIIGAYAPTPPYRCKQDSLQPKSPSCTATAAGDAGRLNGSQGRGDSKTVYGPPIKGVAPLLSADGTTLLTEKTQLLKRWAEYIQSVLNRPPQYLTPPSTDCLKWKPMLTSIACPLFQKPSRPCSNSPTGNHLDQMQSLLRFTSMAAQTGELAHSAFPGELAPRTVPSGFQGRHNRSPLLCDNHQGISLLNITGKIFAHILPNRLNGYLKRGLLVV</sequence>
<feature type="region of interest" description="Disordered" evidence="1">
    <location>
        <begin position="142"/>
        <end position="174"/>
    </location>
</feature>
<reference evidence="4" key="1">
    <citation type="submission" date="2016-06" db="UniProtKB">
        <authorList>
            <consortium name="WormBaseParasite"/>
        </authorList>
    </citation>
    <scope>IDENTIFICATION</scope>
</reference>
<evidence type="ECO:0000313" key="3">
    <source>
        <dbReference type="Proteomes" id="UP000275846"/>
    </source>
</evidence>
<gene>
    <name evidence="2" type="ORF">SSLN_LOCUS3056</name>
</gene>
<accession>A0A183SFQ8</accession>
<feature type="compositionally biased region" description="Polar residues" evidence="1">
    <location>
        <begin position="142"/>
        <end position="153"/>
    </location>
</feature>
<dbReference type="EMBL" id="UYSU01032413">
    <property type="protein sequence ID" value="VDL89441.1"/>
    <property type="molecule type" value="Genomic_DNA"/>
</dbReference>